<reference evidence="2 4" key="1">
    <citation type="journal article" date="2007" name="PLoS Pathog.">
        <title>Genome sequence of Babesia bovis and comparative analysis of apicomplexan hemoprotozoa.</title>
        <authorList>
            <person name="Brayton K.A."/>
            <person name="Lau A.O.T."/>
            <person name="Herndon D.R."/>
            <person name="Hannick L."/>
            <person name="Kappmeyer L.S."/>
            <person name="Berens S.J."/>
            <person name="Bidwell S.L."/>
            <person name="Brown W.C."/>
            <person name="Crabtree J."/>
            <person name="Fadrosh D."/>
            <person name="Feldblum T."/>
            <person name="Forberger H.A."/>
            <person name="Haas B.J."/>
            <person name="Howell J.M."/>
            <person name="Khouri H."/>
            <person name="Koo H."/>
            <person name="Mann D.J."/>
            <person name="Norimine J."/>
            <person name="Paulsen I.T."/>
            <person name="Radune D."/>
            <person name="Ren Q."/>
            <person name="Smith R.K. Jr."/>
            <person name="Suarez C.E."/>
            <person name="White O."/>
            <person name="Wortman J.R."/>
            <person name="Knowles D.P. Jr."/>
            <person name="McElwain T.F."/>
            <person name="Nene V.M."/>
        </authorList>
    </citation>
    <scope>NUCLEOTIDE SEQUENCE [LARGE SCALE GENOMIC DNA]</scope>
    <source>
        <strain evidence="2">T2Bo</strain>
    </source>
</reference>
<reference evidence="4" key="4">
    <citation type="journal article" date="2021" name="Int. J. Parasitol.">
        <title>Comparative analysis of gene expression between Babesia bovis blood stages and kinetes allowed by improved genome annotation.</title>
        <authorList>
            <person name="Ueti M.W."/>
            <person name="Johnson W.C."/>
            <person name="Kappmeyer L.S."/>
            <person name="Herndon D.R."/>
            <person name="Mousel M.R."/>
            <person name="Reif K.E."/>
            <person name="Taus N.S."/>
            <person name="Ifeonu O.O."/>
            <person name="Silva J.C."/>
            <person name="Suarez C.E."/>
            <person name="Brayton K.A."/>
        </authorList>
    </citation>
    <scope>NUCLEOTIDE SEQUENCE [LARGE SCALE GENOMIC DNA]</scope>
</reference>
<dbReference type="InterPro" id="IPR010492">
    <property type="entry name" value="GINS_Psf3"/>
</dbReference>
<dbReference type="PANTHER" id="PTHR22768:SF0">
    <property type="entry name" value="DNA REPLICATION COMPLEX GINS PROTEIN PSF3"/>
    <property type="match status" value="1"/>
</dbReference>
<gene>
    <name evidence="2" type="ORF">BBOV_I005030</name>
    <name evidence="3" type="ORF">BBOV_I005080</name>
</gene>
<comment type="caution">
    <text evidence="2">The sequence shown here is derived from an EMBL/GenBank/DDBJ whole genome shotgun (WGS) entry which is preliminary data.</text>
</comment>
<dbReference type="EMBL" id="AAXT01000005">
    <property type="protein sequence ID" value="EDO05584.1"/>
    <property type="molecule type" value="Genomic_DNA"/>
</dbReference>
<protein>
    <recommendedName>
        <fullName evidence="1">GINS subunit domain-containing protein</fullName>
    </recommendedName>
</protein>
<dbReference type="AlphaFoldDB" id="A7AX06"/>
<accession>A7AX06</accession>
<dbReference type="GeneID" id="5477373"/>
<dbReference type="EMBL" id="AAXT01000005">
    <property type="protein sequence ID" value="EDO05589.1"/>
    <property type="molecule type" value="Genomic_DNA"/>
</dbReference>
<proteinExistence type="predicted"/>
<dbReference type="GeneID" id="5477368"/>
<dbReference type="KEGG" id="bbo:BBOV_I005080"/>
<dbReference type="eggNOG" id="ENOG502STW2">
    <property type="taxonomic scope" value="Eukaryota"/>
</dbReference>
<evidence type="ECO:0000313" key="2">
    <source>
        <dbReference type="EMBL" id="EDO05584.1"/>
    </source>
</evidence>
<evidence type="ECO:0000313" key="3">
    <source>
        <dbReference type="EMBL" id="EDO05589.1"/>
    </source>
</evidence>
<dbReference type="VEuPathDB" id="PiroplasmaDB:BBOV_I005030"/>
<dbReference type="InterPro" id="IPR038437">
    <property type="entry name" value="GINS_Psf3_sf"/>
</dbReference>
<dbReference type="PANTHER" id="PTHR22768">
    <property type="entry name" value="DNA REPLICATION COMPLEX GINS PROTEIN PSF3"/>
    <property type="match status" value="1"/>
</dbReference>
<dbReference type="KEGG" id="bbo:BBOV_I005030"/>
<keyword evidence="4" id="KW-1185">Reference proteome</keyword>
<dbReference type="Gene3D" id="1.20.58.2050">
    <property type="match status" value="1"/>
</dbReference>
<evidence type="ECO:0000313" key="4">
    <source>
        <dbReference type="Proteomes" id="UP000002173"/>
    </source>
</evidence>
<dbReference type="OMA" id="CIPCCVL"/>
<dbReference type="CDD" id="cd11713">
    <property type="entry name" value="GINS_A_psf3"/>
    <property type="match status" value="1"/>
</dbReference>
<name>A7AX06_BABBO</name>
<feature type="domain" description="GINS subunit" evidence="1">
    <location>
        <begin position="87"/>
        <end position="170"/>
    </location>
</feature>
<evidence type="ECO:0000259" key="1">
    <source>
        <dbReference type="Pfam" id="PF05916"/>
    </source>
</evidence>
<sequence>MMDKQVEEIVANNRGRSRHIDFLKIPCKVICPLPGMAFLSPKALEEHRLNIRIDEVLPEDDLDLHLFYAKHLYTSGLCKISFPAYYNNVGALLAEPTATALGLLSPFYFQLGYELCNLLPENEWPIDNFHKILKEAECKRRLYLLRRNDTCDDTFLMGLTFEERKLQSVLMHGDSNALITSVTLNSISNFYGFEN</sequence>
<dbReference type="InterPro" id="IPR021151">
    <property type="entry name" value="GINS_A"/>
</dbReference>
<dbReference type="RefSeq" id="XP_001609152.1">
    <property type="nucleotide sequence ID" value="XM_001609102.1"/>
</dbReference>
<reference evidence="2" key="2">
    <citation type="submission" date="2007-08" db="EMBL/GenBank/DDBJ databases">
        <authorList>
            <person name="Nene V."/>
        </authorList>
    </citation>
    <scope>NUCLEOTIDE SEQUENCE</scope>
    <source>
        <strain evidence="2">T2Bo</strain>
    </source>
</reference>
<dbReference type="Proteomes" id="UP000002173">
    <property type="component" value="Unassembled WGS sequence"/>
</dbReference>
<dbReference type="GO" id="GO:0000811">
    <property type="term" value="C:GINS complex"/>
    <property type="evidence" value="ECO:0007669"/>
    <property type="project" value="TreeGrafter"/>
</dbReference>
<reference evidence="4" key="3">
    <citation type="journal article" date="2020" name="Data Brief">
        <title>Transcriptome dataset of Babesia bovis life stages within vertebrate and invertebrate hosts.</title>
        <authorList>
            <person name="Ueti M.W."/>
            <person name="Johnson W.C."/>
            <person name="Kappmeyer L.S."/>
            <person name="Herndon D.R."/>
            <person name="Mousel M.R."/>
            <person name="Reif K.E."/>
            <person name="Taus N.S."/>
            <person name="Ifeonu O.O."/>
            <person name="Silva J.C."/>
            <person name="Suarez C.E."/>
            <person name="Brayton K.A."/>
        </authorList>
    </citation>
    <scope>NUCLEOTIDE SEQUENCE [LARGE SCALE GENOMIC DNA]</scope>
</reference>
<dbReference type="RefSeq" id="XP_001609157.1">
    <property type="nucleotide sequence ID" value="XM_001609107.1"/>
</dbReference>
<dbReference type="Pfam" id="PF05916">
    <property type="entry name" value="Sld5"/>
    <property type="match status" value="1"/>
</dbReference>
<dbReference type="GO" id="GO:1902975">
    <property type="term" value="P:mitotic DNA replication initiation"/>
    <property type="evidence" value="ECO:0007669"/>
    <property type="project" value="TreeGrafter"/>
</dbReference>
<organism evidence="2 4">
    <name type="scientific">Babesia bovis</name>
    <dbReference type="NCBI Taxonomy" id="5865"/>
    <lineage>
        <taxon>Eukaryota</taxon>
        <taxon>Sar</taxon>
        <taxon>Alveolata</taxon>
        <taxon>Apicomplexa</taxon>
        <taxon>Aconoidasida</taxon>
        <taxon>Piroplasmida</taxon>
        <taxon>Babesiidae</taxon>
        <taxon>Babesia</taxon>
    </lineage>
</organism>